<evidence type="ECO:0000313" key="5">
    <source>
        <dbReference type="EMBL" id="CAG2137378.1"/>
    </source>
</evidence>
<dbReference type="InterPro" id="IPR020019">
    <property type="entry name" value="AcTrfase_PglD-like"/>
</dbReference>
<gene>
    <name evidence="5" type="primary">epsM</name>
    <name evidence="5" type="ORF">LMG26411_01382</name>
</gene>
<dbReference type="InterPro" id="IPR018357">
    <property type="entry name" value="Hexapep_transf_CS"/>
</dbReference>
<dbReference type="InterPro" id="IPR011004">
    <property type="entry name" value="Trimer_LpxA-like_sf"/>
</dbReference>
<dbReference type="EMBL" id="CAJPVI010000006">
    <property type="protein sequence ID" value="CAG2137378.1"/>
    <property type="molecule type" value="Genomic_DNA"/>
</dbReference>
<comment type="caution">
    <text evidence="5">The sequence shown here is derived from an EMBL/GenBank/DDBJ whole genome shotgun (WGS) entry which is preliminary data.</text>
</comment>
<dbReference type="CDD" id="cd03360">
    <property type="entry name" value="LbH_AT_putative"/>
    <property type="match status" value="1"/>
</dbReference>
<dbReference type="Gene3D" id="3.40.50.20">
    <property type="match status" value="1"/>
</dbReference>
<dbReference type="RefSeq" id="WP_211952549.1">
    <property type="nucleotide sequence ID" value="NZ_CAJPVI010000006.1"/>
</dbReference>
<keyword evidence="5" id="KW-0012">Acyltransferase</keyword>
<organism evidence="5 6">
    <name type="scientific">Cupriavidus numazuensis</name>
    <dbReference type="NCBI Taxonomy" id="221992"/>
    <lineage>
        <taxon>Bacteria</taxon>
        <taxon>Pseudomonadati</taxon>
        <taxon>Pseudomonadota</taxon>
        <taxon>Betaproteobacteria</taxon>
        <taxon>Burkholderiales</taxon>
        <taxon>Burkholderiaceae</taxon>
        <taxon>Cupriavidus</taxon>
    </lineage>
</organism>
<dbReference type="InterPro" id="IPR050179">
    <property type="entry name" value="Trans_hexapeptide_repeat"/>
</dbReference>
<evidence type="ECO:0000313" key="6">
    <source>
        <dbReference type="Proteomes" id="UP000672657"/>
    </source>
</evidence>
<dbReference type="PANTHER" id="PTHR43300:SF7">
    <property type="entry name" value="UDP-N-ACETYLBACILLOSAMINE N-ACETYLTRANSFERASE"/>
    <property type="match status" value="1"/>
</dbReference>
<reference evidence="5 6" key="1">
    <citation type="submission" date="2021-03" db="EMBL/GenBank/DDBJ databases">
        <authorList>
            <person name="Peeters C."/>
        </authorList>
    </citation>
    <scope>NUCLEOTIDE SEQUENCE [LARGE SCALE GENOMIC DNA]</scope>
    <source>
        <strain evidence="5 6">LMG 26411</strain>
    </source>
</reference>
<keyword evidence="2 5" id="KW-0808">Transferase</keyword>
<protein>
    <submittedName>
        <fullName evidence="5">Acetyltransferase EpsM</fullName>
        <ecNumber evidence="5">2.3.1.-</ecNumber>
    </submittedName>
</protein>
<dbReference type="EC" id="2.3.1.-" evidence="5"/>
<keyword evidence="3" id="KW-0677">Repeat</keyword>
<sequence>MENIVIIGAGGHAKSVIDVVETQRKHHIVGLVDTSPREVMGYRVLGDETALPMIVREYRIDGALIAIGDNSVRAQVAERIRALCPELRFPAAIHPATSIGRGTTIGEGSVVMAGAVINTCTTLGRHCIINTGACVDHDCEVGDYASLAPGIVTGGECKIGAFAAIGLGANLIHGITIGDDVIIGAGSLVARDIEPLTVAYGVPAKVVRTRRHGERYL</sequence>
<evidence type="ECO:0000256" key="3">
    <source>
        <dbReference type="ARBA" id="ARBA00022737"/>
    </source>
</evidence>
<dbReference type="SUPFAM" id="SSF51161">
    <property type="entry name" value="Trimeric LpxA-like enzymes"/>
    <property type="match status" value="1"/>
</dbReference>
<name>A0ABN7PXH3_9BURK</name>
<feature type="domain" description="PglD N-terminal" evidence="4">
    <location>
        <begin position="3"/>
        <end position="80"/>
    </location>
</feature>
<comment type="similarity">
    <text evidence="1">Belongs to the transferase hexapeptide repeat family.</text>
</comment>
<dbReference type="Proteomes" id="UP000672657">
    <property type="component" value="Unassembled WGS sequence"/>
</dbReference>
<evidence type="ECO:0000256" key="2">
    <source>
        <dbReference type="ARBA" id="ARBA00022679"/>
    </source>
</evidence>
<proteinExistence type="inferred from homology"/>
<dbReference type="PANTHER" id="PTHR43300">
    <property type="entry name" value="ACETYLTRANSFERASE"/>
    <property type="match status" value="1"/>
</dbReference>
<accession>A0ABN7PXH3</accession>
<dbReference type="GO" id="GO:0016746">
    <property type="term" value="F:acyltransferase activity"/>
    <property type="evidence" value="ECO:0007669"/>
    <property type="project" value="UniProtKB-KW"/>
</dbReference>
<dbReference type="InterPro" id="IPR041561">
    <property type="entry name" value="PglD_N"/>
</dbReference>
<dbReference type="NCBIfam" id="TIGR03570">
    <property type="entry name" value="NeuD_NnaD"/>
    <property type="match status" value="1"/>
</dbReference>
<evidence type="ECO:0000259" key="4">
    <source>
        <dbReference type="Pfam" id="PF17836"/>
    </source>
</evidence>
<dbReference type="PROSITE" id="PS00101">
    <property type="entry name" value="HEXAPEP_TRANSFERASES"/>
    <property type="match status" value="1"/>
</dbReference>
<evidence type="ECO:0000256" key="1">
    <source>
        <dbReference type="ARBA" id="ARBA00007274"/>
    </source>
</evidence>
<dbReference type="Pfam" id="PF17836">
    <property type="entry name" value="PglD_N"/>
    <property type="match status" value="1"/>
</dbReference>
<keyword evidence="6" id="KW-1185">Reference proteome</keyword>
<dbReference type="Gene3D" id="2.160.10.10">
    <property type="entry name" value="Hexapeptide repeat proteins"/>
    <property type="match status" value="1"/>
</dbReference>